<dbReference type="CDD" id="cd24049">
    <property type="entry name" value="ASKHA_NBD_PilM"/>
    <property type="match status" value="1"/>
</dbReference>
<keyword evidence="2" id="KW-1185">Reference proteome</keyword>
<dbReference type="EMBL" id="JBGUBD010000001">
    <property type="protein sequence ID" value="MFA9476908.1"/>
    <property type="molecule type" value="Genomic_DNA"/>
</dbReference>
<protein>
    <submittedName>
        <fullName evidence="1">Pilus assembly protein PilM</fullName>
    </submittedName>
</protein>
<gene>
    <name evidence="1" type="primary">pilM</name>
    <name evidence="1" type="ORF">ACERK3_01245</name>
</gene>
<dbReference type="InterPro" id="IPR005883">
    <property type="entry name" value="PilM"/>
</dbReference>
<comment type="caution">
    <text evidence="1">The sequence shown here is derived from an EMBL/GenBank/DDBJ whole genome shotgun (WGS) entry which is preliminary data.</text>
</comment>
<accession>A0ABV4TZY9</accession>
<dbReference type="InterPro" id="IPR050696">
    <property type="entry name" value="FtsA/MreB"/>
</dbReference>
<dbReference type="Gene3D" id="3.30.1490.300">
    <property type="match status" value="1"/>
</dbReference>
<proteinExistence type="predicted"/>
<dbReference type="Proteomes" id="UP001575105">
    <property type="component" value="Unassembled WGS sequence"/>
</dbReference>
<evidence type="ECO:0000313" key="1">
    <source>
        <dbReference type="EMBL" id="MFA9476908.1"/>
    </source>
</evidence>
<dbReference type="PANTHER" id="PTHR32432:SF3">
    <property type="entry name" value="ETHANOLAMINE UTILIZATION PROTEIN EUTJ"/>
    <property type="match status" value="1"/>
</dbReference>
<evidence type="ECO:0000313" key="2">
    <source>
        <dbReference type="Proteomes" id="UP001575105"/>
    </source>
</evidence>
<sequence length="414" mass="44537">MAFGFSKTRYSPIAIDFGADSLKLLQVIPGRPIQLAAAAAEVIPAAARRDPVAREAFLAEALPRLVKSQPFKGRRAICSLPAFQTVVQHLEVPRADDASQFQLMLEQQLRERLEIDPRRMVVRHVPVGPVNRQDSAQMEVLCIAASREVVMRYIEIASKAKLDVVGMHSESWALCKAFDENNDTTPATPAKAVCYIDIGAASTKLVIAANGRLKFAKTVHAAGDEITRRLAAARHVDFEQARQLRIDQAAGRTREQTFGDDAHAPEHAMAAAAAAEQHAAAASAAPATGIPALDAQAQAGQRTAEAAAPPANDQTLASDTIECLVDELQMSIRYYQRLCPDTPIDRLVFLGGEARHVSTCQSIARAVRIAAQLGDPLASVVRITQSQPAVGVNLDEPQPAWAVPFGLCLSEANL</sequence>
<dbReference type="SUPFAM" id="SSF53067">
    <property type="entry name" value="Actin-like ATPase domain"/>
    <property type="match status" value="2"/>
</dbReference>
<name>A0ABV4TZY9_9BACT</name>
<organism evidence="1 2">
    <name type="scientific">Natronomicrosphaera hydrolytica</name>
    <dbReference type="NCBI Taxonomy" id="3242702"/>
    <lineage>
        <taxon>Bacteria</taxon>
        <taxon>Pseudomonadati</taxon>
        <taxon>Planctomycetota</taxon>
        <taxon>Phycisphaerae</taxon>
        <taxon>Phycisphaerales</taxon>
        <taxon>Phycisphaeraceae</taxon>
        <taxon>Natronomicrosphaera</taxon>
    </lineage>
</organism>
<dbReference type="Gene3D" id="3.30.420.40">
    <property type="match status" value="2"/>
</dbReference>
<reference evidence="1 2" key="1">
    <citation type="submission" date="2024-08" db="EMBL/GenBank/DDBJ databases">
        <title>Whole-genome sequencing of halo(alkali)philic microorganisms from hypersaline lakes.</title>
        <authorList>
            <person name="Sorokin D.Y."/>
            <person name="Merkel A.Y."/>
            <person name="Messina E."/>
            <person name="Yakimov M."/>
        </authorList>
    </citation>
    <scope>NUCLEOTIDE SEQUENCE [LARGE SCALE GENOMIC DNA]</scope>
    <source>
        <strain evidence="1 2">AB-hyl4</strain>
    </source>
</reference>
<dbReference type="PANTHER" id="PTHR32432">
    <property type="entry name" value="CELL DIVISION PROTEIN FTSA-RELATED"/>
    <property type="match status" value="1"/>
</dbReference>
<dbReference type="Pfam" id="PF11104">
    <property type="entry name" value="PilM_2"/>
    <property type="match status" value="1"/>
</dbReference>
<dbReference type="InterPro" id="IPR043129">
    <property type="entry name" value="ATPase_NBD"/>
</dbReference>
<dbReference type="RefSeq" id="WP_425343833.1">
    <property type="nucleotide sequence ID" value="NZ_JBGUBD010000001.1"/>
</dbReference>